<dbReference type="InParanoid" id="A0A540VA38"/>
<dbReference type="Pfam" id="PF00248">
    <property type="entry name" value="Aldo_ket_red"/>
    <property type="match status" value="1"/>
</dbReference>
<evidence type="ECO:0000313" key="4">
    <source>
        <dbReference type="Proteomes" id="UP000317371"/>
    </source>
</evidence>
<dbReference type="InterPro" id="IPR020471">
    <property type="entry name" value="AKR"/>
</dbReference>
<dbReference type="EMBL" id="VIGC01000035">
    <property type="protein sequence ID" value="TQE93647.1"/>
    <property type="molecule type" value="Genomic_DNA"/>
</dbReference>
<keyword evidence="1" id="KW-0560">Oxidoreductase</keyword>
<dbReference type="GO" id="GO:0005829">
    <property type="term" value="C:cytosol"/>
    <property type="evidence" value="ECO:0007669"/>
    <property type="project" value="UniProtKB-ARBA"/>
</dbReference>
<reference evidence="3 4" key="1">
    <citation type="submission" date="2019-06" db="EMBL/GenBank/DDBJ databases">
        <title>Genome sequence of Litorilinea aerophila BAA-2444.</title>
        <authorList>
            <person name="Maclea K.S."/>
            <person name="Maurais E.G."/>
            <person name="Iannazzi L.C."/>
        </authorList>
    </citation>
    <scope>NUCLEOTIDE SEQUENCE [LARGE SCALE GENOMIC DNA]</scope>
    <source>
        <strain evidence="3 4">ATCC BAA-2444</strain>
    </source>
</reference>
<organism evidence="3 4">
    <name type="scientific">Litorilinea aerophila</name>
    <dbReference type="NCBI Taxonomy" id="1204385"/>
    <lineage>
        <taxon>Bacteria</taxon>
        <taxon>Bacillati</taxon>
        <taxon>Chloroflexota</taxon>
        <taxon>Caldilineae</taxon>
        <taxon>Caldilineales</taxon>
        <taxon>Caldilineaceae</taxon>
        <taxon>Litorilinea</taxon>
    </lineage>
</organism>
<dbReference type="OrthoDB" id="9773828at2"/>
<dbReference type="SUPFAM" id="SSF51430">
    <property type="entry name" value="NAD(P)-linked oxidoreductase"/>
    <property type="match status" value="1"/>
</dbReference>
<proteinExistence type="predicted"/>
<dbReference type="InterPro" id="IPR036812">
    <property type="entry name" value="NAD(P)_OxRdtase_dom_sf"/>
</dbReference>
<protein>
    <submittedName>
        <fullName evidence="3">Aldo/keto reductase</fullName>
    </submittedName>
</protein>
<dbReference type="RefSeq" id="WP_141611977.1">
    <property type="nucleotide sequence ID" value="NZ_VIGC02000035.1"/>
</dbReference>
<evidence type="ECO:0000313" key="3">
    <source>
        <dbReference type="EMBL" id="TQE93647.1"/>
    </source>
</evidence>
<gene>
    <name evidence="3" type="ORF">FKZ61_20200</name>
</gene>
<dbReference type="PANTHER" id="PTHR43364:SF4">
    <property type="entry name" value="NAD(P)-LINKED OXIDOREDUCTASE SUPERFAMILY PROTEIN"/>
    <property type="match status" value="1"/>
</dbReference>
<dbReference type="AlphaFoldDB" id="A0A540VA38"/>
<name>A0A540VA38_9CHLR</name>
<dbReference type="InterPro" id="IPR023210">
    <property type="entry name" value="NADP_OxRdtase_dom"/>
</dbReference>
<sequence length="315" mass="34618">MEYRQLGKSGLRVSVIGLGTNQFGGKVDQAGVNAIIDTALDLGINLIDTADVYQKGRSEETLGVALQGRWDRVVLATKVYNPTGDGPNDVGASRYHIMNGVEASLRRLQTDHIDLYQIHRWDATTPIEETLRALDDLVRSGKVRYVGASNFAAWQLAQSNVLAELRGWSAFVSVQNHYHMLERGQEQEVLPYCAANGVGFLPYFPLAGGFLTGKYRRGEPPPAGSRGESSAYVQKYMTDANYDKIERLAVWAEERGRTMTELAHAWLLAHPPVSSVISGATRPEQVESNAKAADWVLTEQELKTVNAILDGEAGE</sequence>
<dbReference type="Proteomes" id="UP000317371">
    <property type="component" value="Unassembled WGS sequence"/>
</dbReference>
<dbReference type="InterPro" id="IPR050523">
    <property type="entry name" value="AKR_Detox_Biosynth"/>
</dbReference>
<dbReference type="FunFam" id="3.20.20.100:FF:000004">
    <property type="entry name" value="Oxidoreductase, aldo/keto reductase"/>
    <property type="match status" value="1"/>
</dbReference>
<dbReference type="Gene3D" id="3.20.20.100">
    <property type="entry name" value="NADP-dependent oxidoreductase domain"/>
    <property type="match status" value="1"/>
</dbReference>
<comment type="caution">
    <text evidence="3">The sequence shown here is derived from an EMBL/GenBank/DDBJ whole genome shotgun (WGS) entry which is preliminary data.</text>
</comment>
<feature type="domain" description="NADP-dependent oxidoreductase" evidence="2">
    <location>
        <begin position="16"/>
        <end position="309"/>
    </location>
</feature>
<accession>A0A540VA38</accession>
<evidence type="ECO:0000256" key="1">
    <source>
        <dbReference type="ARBA" id="ARBA00023002"/>
    </source>
</evidence>
<dbReference type="GO" id="GO:0016491">
    <property type="term" value="F:oxidoreductase activity"/>
    <property type="evidence" value="ECO:0007669"/>
    <property type="project" value="UniProtKB-KW"/>
</dbReference>
<dbReference type="PANTHER" id="PTHR43364">
    <property type="entry name" value="NADH-SPECIFIC METHYLGLYOXAL REDUCTASE-RELATED"/>
    <property type="match status" value="1"/>
</dbReference>
<keyword evidence="4" id="KW-1185">Reference proteome</keyword>
<evidence type="ECO:0000259" key="2">
    <source>
        <dbReference type="Pfam" id="PF00248"/>
    </source>
</evidence>
<dbReference type="PRINTS" id="PR00069">
    <property type="entry name" value="ALDKETRDTASE"/>
</dbReference>